<gene>
    <name evidence="1" type="ORF">NOCA2290053</name>
</gene>
<accession>A0A2P2C101</accession>
<evidence type="ECO:0008006" key="2">
    <source>
        <dbReference type="Google" id="ProtNLM"/>
    </source>
</evidence>
<dbReference type="Gene3D" id="3.60.160.10">
    <property type="entry name" value="Mitochondrial biogenesis AIM24"/>
    <property type="match status" value="1"/>
</dbReference>
<dbReference type="PANTHER" id="PTHR38074:SF1">
    <property type="entry name" value="ALTERED INHERITANCE OF MITOCHONDRIA PROTEIN 24, MITOCHONDRIAL"/>
    <property type="match status" value="1"/>
</dbReference>
<dbReference type="AlphaFoldDB" id="A0A2P2C101"/>
<dbReference type="SUPFAM" id="SSF51219">
    <property type="entry name" value="TRAP-like"/>
    <property type="match status" value="1"/>
</dbReference>
<protein>
    <recommendedName>
        <fullName evidence="2">AIM24 family protein</fullName>
    </recommendedName>
</protein>
<dbReference type="InterPro" id="IPR002838">
    <property type="entry name" value="AIM24"/>
</dbReference>
<dbReference type="Pfam" id="PF01987">
    <property type="entry name" value="AIM24"/>
    <property type="match status" value="1"/>
</dbReference>
<organism evidence="1">
    <name type="scientific">metagenome</name>
    <dbReference type="NCBI Taxonomy" id="256318"/>
    <lineage>
        <taxon>unclassified sequences</taxon>
        <taxon>metagenomes</taxon>
    </lineage>
</organism>
<evidence type="ECO:0000313" key="1">
    <source>
        <dbReference type="EMBL" id="CUR55666.1"/>
    </source>
</evidence>
<reference evidence="1" key="1">
    <citation type="submission" date="2015-08" db="EMBL/GenBank/DDBJ databases">
        <authorList>
            <person name="Babu N.S."/>
            <person name="Beckwith C.J."/>
            <person name="Beseler K.G."/>
            <person name="Brison A."/>
            <person name="Carone J.V."/>
            <person name="Caskin T.P."/>
            <person name="Diamond M."/>
            <person name="Durham M.E."/>
            <person name="Foxe J.M."/>
            <person name="Go M."/>
            <person name="Henderson B.A."/>
            <person name="Jones I.B."/>
            <person name="McGettigan J.A."/>
            <person name="Micheletti S.J."/>
            <person name="Nasrallah M.E."/>
            <person name="Ortiz D."/>
            <person name="Piller C.R."/>
            <person name="Privatt S.R."/>
            <person name="Schneider S.L."/>
            <person name="Sharp S."/>
            <person name="Smith T.C."/>
            <person name="Stanton J.D."/>
            <person name="Ullery H.E."/>
            <person name="Wilson R.J."/>
            <person name="Serrano M.G."/>
            <person name="Buck G."/>
            <person name="Lee V."/>
            <person name="Wang Y."/>
            <person name="Carvalho R."/>
            <person name="Voegtly L."/>
            <person name="Shi R."/>
            <person name="Duckworth R."/>
            <person name="Johnson A."/>
            <person name="Loviza R."/>
            <person name="Walstead R."/>
            <person name="Shah Z."/>
            <person name="Kiflezghi M."/>
            <person name="Wade K."/>
            <person name="Ball S.L."/>
            <person name="Bradley K.W."/>
            <person name="Asai D.J."/>
            <person name="Bowman C.A."/>
            <person name="Russell D.A."/>
            <person name="Pope W.H."/>
            <person name="Jacobs-Sera D."/>
            <person name="Hendrix R.W."/>
            <person name="Hatfull G.F."/>
        </authorList>
    </citation>
    <scope>NUCLEOTIDE SEQUENCE</scope>
</reference>
<sequence length="205" mass="20850">MATLTAAHRVLHADLTGDTIRASSGSMVAFTGDVQFKSAGMGGGGGFRAALKQRVAGEAISLMECSGAGRVYLAEDALDVTVVDLSEDTLTVESEHILAVTSGLKLDVQFAGLRGLTSGQGLATTKVTGSGQCAVTSDGPMIGLEVSPGQPLVVDPDAYVAGIGQLQMTMVSGVSWRSLAGEGGGEPFSLRFEGQGVVFIQPAES</sequence>
<proteinExistence type="predicted"/>
<dbReference type="PANTHER" id="PTHR38074">
    <property type="entry name" value="ALTERED INHERITANCE OF MITOCHONDRIA PROTEIN 24, MITOCHONDRIAL"/>
    <property type="match status" value="1"/>
</dbReference>
<dbReference type="InterPro" id="IPR016031">
    <property type="entry name" value="Trp_RNA-bd_attenuator-like_dom"/>
</dbReference>
<dbReference type="InterPro" id="IPR036983">
    <property type="entry name" value="AIM24_sf"/>
</dbReference>
<name>A0A2P2C101_9ZZZZ</name>
<dbReference type="EMBL" id="CZKA01000022">
    <property type="protein sequence ID" value="CUR55666.1"/>
    <property type="molecule type" value="Genomic_DNA"/>
</dbReference>